<evidence type="ECO:0000256" key="12">
    <source>
        <dbReference type="SAM" id="MobiDB-lite"/>
    </source>
</evidence>
<dbReference type="PANTHER" id="PTHR22936:SF69">
    <property type="entry name" value="RHOMBOID-LIKE PROTEIN"/>
    <property type="match status" value="1"/>
</dbReference>
<dbReference type="EMBL" id="JAPDFW010000044">
    <property type="protein sequence ID" value="KAJ5078798.1"/>
    <property type="molecule type" value="Genomic_DNA"/>
</dbReference>
<keyword evidence="10 11" id="KW-0472">Membrane</keyword>
<comment type="catalytic activity">
    <reaction evidence="1 11">
        <text>Cleaves type-1 transmembrane domains using a catalytic dyad composed of serine and histidine that are contributed by different transmembrane domains.</text>
        <dbReference type="EC" id="3.4.21.105"/>
    </reaction>
</comment>
<keyword evidence="6 11" id="KW-0812">Transmembrane</keyword>
<evidence type="ECO:0000313" key="14">
    <source>
        <dbReference type="EMBL" id="KAJ5078798.1"/>
    </source>
</evidence>
<evidence type="ECO:0000256" key="5">
    <source>
        <dbReference type="ARBA" id="ARBA00022670"/>
    </source>
</evidence>
<feature type="transmembrane region" description="Helical" evidence="11">
    <location>
        <begin position="127"/>
        <end position="144"/>
    </location>
</feature>
<feature type="compositionally biased region" description="Basic residues" evidence="12">
    <location>
        <begin position="44"/>
        <end position="59"/>
    </location>
</feature>
<protein>
    <recommendedName>
        <fullName evidence="4">rhomboid protease</fullName>
        <ecNumber evidence="4">3.4.21.105</ecNumber>
    </recommendedName>
</protein>
<name>A0A9Q0LTN0_ANAIG</name>
<evidence type="ECO:0000256" key="11">
    <source>
        <dbReference type="RuleBase" id="RU362115"/>
    </source>
</evidence>
<feature type="transmembrane region" description="Helical" evidence="11">
    <location>
        <begin position="272"/>
        <end position="289"/>
    </location>
</feature>
<dbReference type="AlphaFoldDB" id="A0A9Q0LTN0"/>
<evidence type="ECO:0000256" key="4">
    <source>
        <dbReference type="ARBA" id="ARBA00013039"/>
    </source>
</evidence>
<dbReference type="EC" id="3.4.21.105" evidence="4"/>
<dbReference type="InterPro" id="IPR035952">
    <property type="entry name" value="Rhomboid-like_sf"/>
</dbReference>
<evidence type="ECO:0000256" key="2">
    <source>
        <dbReference type="ARBA" id="ARBA00004141"/>
    </source>
</evidence>
<keyword evidence="8 11" id="KW-0720">Serine protease</keyword>
<comment type="caution">
    <text evidence="14">The sequence shown here is derived from an EMBL/GenBank/DDBJ whole genome shotgun (WGS) entry which is preliminary data.</text>
</comment>
<evidence type="ECO:0000256" key="6">
    <source>
        <dbReference type="ARBA" id="ARBA00022692"/>
    </source>
</evidence>
<feature type="transmembrane region" description="Helical" evidence="11">
    <location>
        <begin position="215"/>
        <end position="236"/>
    </location>
</feature>
<feature type="domain" description="Peptidase S54 rhomboid" evidence="13">
    <location>
        <begin position="180"/>
        <end position="312"/>
    </location>
</feature>
<feature type="compositionally biased region" description="Acidic residues" evidence="12">
    <location>
        <begin position="93"/>
        <end position="105"/>
    </location>
</feature>
<gene>
    <name evidence="14" type="ORF">M0811_04521</name>
</gene>
<keyword evidence="7 11" id="KW-0378">Hydrolase</keyword>
<feature type="transmembrane region" description="Helical" evidence="11">
    <location>
        <begin position="295"/>
        <end position="312"/>
    </location>
</feature>
<evidence type="ECO:0000259" key="13">
    <source>
        <dbReference type="Pfam" id="PF01694"/>
    </source>
</evidence>
<feature type="transmembrane region" description="Helical" evidence="11">
    <location>
        <begin position="321"/>
        <end position="341"/>
    </location>
</feature>
<feature type="transmembrane region" description="Helical" evidence="11">
    <location>
        <begin position="242"/>
        <end position="260"/>
    </location>
</feature>
<sequence>MDNENELPQKEFGDEYERWVVNQSKTQEEKEISESEVNSEKEKEKKKKKKGKKKDKKKEKKENEKMGTRKKTFTTFRTRTLPRDLEMQKQPEISDESVEEIDSEVDTDDIENNSSVKNEREPKRFPIHWFISLVSLALLITSLVKNHGFETPAYNTAFGSSIQTLLDLGAKDGEEIKDNNQWYRLVATIFLESGIITFILDASMLWWFHRQLHTINWISFILIFLITGISSAVSSLFFVPNIIFVGGSGAVFGFFGVLFVQLKQFPVGNKSSFFWWFVFVVVYAFTELLPGIDSFANLGGFITGFFCGIIFIPEITRGTRVVGVIAVLAFIGAGSAIYALYINANGWCSACKSLGCYLNKNWCEF</sequence>
<dbReference type="Pfam" id="PF01694">
    <property type="entry name" value="Rhomboid"/>
    <property type="match status" value="1"/>
</dbReference>
<evidence type="ECO:0000256" key="1">
    <source>
        <dbReference type="ARBA" id="ARBA00000156"/>
    </source>
</evidence>
<keyword evidence="15" id="KW-1185">Reference proteome</keyword>
<dbReference type="SUPFAM" id="SSF144091">
    <property type="entry name" value="Rhomboid-like"/>
    <property type="match status" value="1"/>
</dbReference>
<dbReference type="Gene3D" id="1.20.1540.10">
    <property type="entry name" value="Rhomboid-like"/>
    <property type="match status" value="1"/>
</dbReference>
<feature type="compositionally biased region" description="Basic and acidic residues" evidence="12">
    <location>
        <begin position="26"/>
        <end position="43"/>
    </location>
</feature>
<dbReference type="InterPro" id="IPR002610">
    <property type="entry name" value="Peptidase_S54_rhomboid-like"/>
</dbReference>
<keyword evidence="5 11" id="KW-0645">Protease</keyword>
<organism evidence="14 15">
    <name type="scientific">Anaeramoeba ignava</name>
    <name type="common">Anaerobic marine amoeba</name>
    <dbReference type="NCBI Taxonomy" id="1746090"/>
    <lineage>
        <taxon>Eukaryota</taxon>
        <taxon>Metamonada</taxon>
        <taxon>Anaeramoebidae</taxon>
        <taxon>Anaeramoeba</taxon>
    </lineage>
</organism>
<evidence type="ECO:0000256" key="7">
    <source>
        <dbReference type="ARBA" id="ARBA00022801"/>
    </source>
</evidence>
<feature type="region of interest" description="Disordered" evidence="12">
    <location>
        <begin position="1"/>
        <end position="105"/>
    </location>
</feature>
<evidence type="ECO:0000256" key="10">
    <source>
        <dbReference type="ARBA" id="ARBA00023136"/>
    </source>
</evidence>
<comment type="function">
    <text evidence="11">Serine protease involved in intramembrane proteolysis.</text>
</comment>
<evidence type="ECO:0000256" key="8">
    <source>
        <dbReference type="ARBA" id="ARBA00022825"/>
    </source>
</evidence>
<reference evidence="14" key="1">
    <citation type="submission" date="2022-10" db="EMBL/GenBank/DDBJ databases">
        <title>Novel sulphate-reducing endosymbionts in the free-living metamonad Anaeramoeba.</title>
        <authorList>
            <person name="Jerlstrom-Hultqvist J."/>
            <person name="Cepicka I."/>
            <person name="Gallot-Lavallee L."/>
            <person name="Salas-Leiva D."/>
            <person name="Curtis B.A."/>
            <person name="Zahonova K."/>
            <person name="Pipaliya S."/>
            <person name="Dacks J."/>
            <person name="Roger A.J."/>
        </authorList>
    </citation>
    <scope>NUCLEOTIDE SEQUENCE</scope>
    <source>
        <strain evidence="14">BMAN</strain>
    </source>
</reference>
<dbReference type="PANTHER" id="PTHR22936">
    <property type="entry name" value="RHOMBOID-RELATED"/>
    <property type="match status" value="1"/>
</dbReference>
<feature type="transmembrane region" description="Helical" evidence="11">
    <location>
        <begin position="182"/>
        <end position="208"/>
    </location>
</feature>
<comment type="subcellular location">
    <subcellularLocation>
        <location evidence="2 11">Membrane</location>
        <topology evidence="2 11">Multi-pass membrane protein</topology>
    </subcellularLocation>
</comment>
<comment type="similarity">
    <text evidence="3 11">Belongs to the peptidase S54 family.</text>
</comment>
<proteinExistence type="inferred from homology"/>
<dbReference type="Proteomes" id="UP001149090">
    <property type="component" value="Unassembled WGS sequence"/>
</dbReference>
<evidence type="ECO:0000256" key="3">
    <source>
        <dbReference type="ARBA" id="ARBA00009045"/>
    </source>
</evidence>
<dbReference type="GO" id="GO:0006508">
    <property type="term" value="P:proteolysis"/>
    <property type="evidence" value="ECO:0007669"/>
    <property type="project" value="UniProtKB-KW"/>
</dbReference>
<evidence type="ECO:0000313" key="15">
    <source>
        <dbReference type="Proteomes" id="UP001149090"/>
    </source>
</evidence>
<evidence type="ECO:0000256" key="9">
    <source>
        <dbReference type="ARBA" id="ARBA00022989"/>
    </source>
</evidence>
<dbReference type="GO" id="GO:0004252">
    <property type="term" value="F:serine-type endopeptidase activity"/>
    <property type="evidence" value="ECO:0007669"/>
    <property type="project" value="InterPro"/>
</dbReference>
<keyword evidence="9 11" id="KW-1133">Transmembrane helix</keyword>
<dbReference type="GO" id="GO:0016020">
    <property type="term" value="C:membrane"/>
    <property type="evidence" value="ECO:0007669"/>
    <property type="project" value="UniProtKB-SubCell"/>
</dbReference>
<feature type="compositionally biased region" description="Basic and acidic residues" evidence="12">
    <location>
        <begin position="7"/>
        <end position="18"/>
    </location>
</feature>
<accession>A0A9Q0LTN0</accession>
<dbReference type="OrthoDB" id="2146116at2759"/>
<dbReference type="OMA" id="NCCSLVF"/>
<dbReference type="InterPro" id="IPR022764">
    <property type="entry name" value="Peptidase_S54_rhomboid_dom"/>
</dbReference>